<name>A0ABT2HXD6_9MICO</name>
<dbReference type="InterPro" id="IPR013610">
    <property type="entry name" value="ArdC_N"/>
</dbReference>
<sequence length="302" mass="33848">MARTKKHVRSAEDRRAELEALHERIANEVEALHDSDAWQRFLDYARSFHRYSLNNLLLIASQRPDAHNVAGYRAWQALGRQVRKGETGIRILGGRSFTKTVENEHGEEEEHHGVRFFPVSVFDYSQTDPIDPEADNPAEIAPPLEGDDPHQIYQRAHDFITGHGWTVTREPMHGSMYGYATNDGTKHIAIRDDAAPAQAAKTLLHEIAHALMHNTDEHAAETQANYIHHRGRYETEAESVAYITAGALGLDTTDYSAGYLASWTHNDPDLIRETATRVLKTAHNLIDALTPQAQTDTHALAA</sequence>
<dbReference type="Proteomes" id="UP001525379">
    <property type="component" value="Unassembled WGS sequence"/>
</dbReference>
<dbReference type="Gene3D" id="1.10.10.2910">
    <property type="match status" value="1"/>
</dbReference>
<evidence type="ECO:0000313" key="5">
    <source>
        <dbReference type="Proteomes" id="UP001525379"/>
    </source>
</evidence>
<accession>A0ABT2HXD6</accession>
<evidence type="ECO:0000259" key="2">
    <source>
        <dbReference type="Pfam" id="PF06114"/>
    </source>
</evidence>
<evidence type="ECO:0000313" key="4">
    <source>
        <dbReference type="EMBL" id="MCT2042980.1"/>
    </source>
</evidence>
<dbReference type="Pfam" id="PF06114">
    <property type="entry name" value="Peptidase_M78"/>
    <property type="match status" value="1"/>
</dbReference>
<feature type="domain" description="N-terminal" evidence="3">
    <location>
        <begin position="19"/>
        <end position="116"/>
    </location>
</feature>
<feature type="domain" description="IrrE N-terminal-like" evidence="2">
    <location>
        <begin position="163"/>
        <end position="264"/>
    </location>
</feature>
<keyword evidence="1" id="KW-0175">Coiled coil</keyword>
<evidence type="ECO:0000256" key="1">
    <source>
        <dbReference type="SAM" id="Coils"/>
    </source>
</evidence>
<proteinExistence type="predicted"/>
<reference evidence="4 5" key="1">
    <citation type="submission" date="2022-04" db="EMBL/GenBank/DDBJ databases">
        <title>Human microbiome associated bacterial genomes.</title>
        <authorList>
            <person name="Sandstrom S."/>
            <person name="Salamzade R."/>
            <person name="Kalan L.R."/>
        </authorList>
    </citation>
    <scope>NUCLEOTIDE SEQUENCE [LARGE SCALE GENOMIC DNA]</scope>
    <source>
        <strain evidence="5">p3-SID1799</strain>
    </source>
</reference>
<feature type="coiled-coil region" evidence="1">
    <location>
        <begin position="1"/>
        <end position="35"/>
    </location>
</feature>
<evidence type="ECO:0000259" key="3">
    <source>
        <dbReference type="Pfam" id="PF08401"/>
    </source>
</evidence>
<organism evidence="4 5">
    <name type="scientific">Pseudoclavibacter albus</name>
    <dbReference type="NCBI Taxonomy" id="272241"/>
    <lineage>
        <taxon>Bacteria</taxon>
        <taxon>Bacillati</taxon>
        <taxon>Actinomycetota</taxon>
        <taxon>Actinomycetes</taxon>
        <taxon>Micrococcales</taxon>
        <taxon>Microbacteriaceae</taxon>
        <taxon>Pseudoclavibacter</taxon>
    </lineage>
</organism>
<keyword evidence="5" id="KW-1185">Reference proteome</keyword>
<dbReference type="EMBL" id="JALXSQ010000022">
    <property type="protein sequence ID" value="MCT2042980.1"/>
    <property type="molecule type" value="Genomic_DNA"/>
</dbReference>
<protein>
    <submittedName>
        <fullName evidence="4">ArdC-like ssDNA-binding domain-containing protein</fullName>
    </submittedName>
</protein>
<comment type="caution">
    <text evidence="4">The sequence shown here is derived from an EMBL/GenBank/DDBJ whole genome shotgun (WGS) entry which is preliminary data.</text>
</comment>
<gene>
    <name evidence="4" type="ORF">M3D15_06505</name>
</gene>
<dbReference type="InterPro" id="IPR010359">
    <property type="entry name" value="IrrE_HExxH"/>
</dbReference>
<dbReference type="Pfam" id="PF08401">
    <property type="entry name" value="ArdcN"/>
    <property type="match status" value="1"/>
</dbReference>